<dbReference type="Proteomes" id="UP000813463">
    <property type="component" value="Chromosome 2"/>
</dbReference>
<evidence type="ECO:0000313" key="5">
    <source>
        <dbReference type="RefSeq" id="XP_056692689.1"/>
    </source>
</evidence>
<name>A0ABM3RAQ1_SPIOL</name>
<accession>A0ABM3RAQ1</accession>
<evidence type="ECO:0000313" key="6">
    <source>
        <dbReference type="RefSeq" id="XP_056692690.1"/>
    </source>
</evidence>
<dbReference type="PANTHER" id="PTHR42721:SF3">
    <property type="entry name" value="BETA-D-XYLOSIDASE 5-RELATED"/>
    <property type="match status" value="1"/>
</dbReference>
<dbReference type="InterPro" id="IPR017853">
    <property type="entry name" value="GH"/>
</dbReference>
<dbReference type="RefSeq" id="XP_056692689.1">
    <property type="nucleotide sequence ID" value="XM_056836711.1"/>
</dbReference>
<dbReference type="RefSeq" id="XP_056692690.1">
    <property type="nucleotide sequence ID" value="XM_056836712.1"/>
</dbReference>
<organism evidence="4 5">
    <name type="scientific">Spinacia oleracea</name>
    <name type="common">Spinach</name>
    <dbReference type="NCBI Taxonomy" id="3562"/>
    <lineage>
        <taxon>Eukaryota</taxon>
        <taxon>Viridiplantae</taxon>
        <taxon>Streptophyta</taxon>
        <taxon>Embryophyta</taxon>
        <taxon>Tracheophyta</taxon>
        <taxon>Spermatophyta</taxon>
        <taxon>Magnoliopsida</taxon>
        <taxon>eudicotyledons</taxon>
        <taxon>Gunneridae</taxon>
        <taxon>Pentapetalae</taxon>
        <taxon>Caryophyllales</taxon>
        <taxon>Chenopodiaceae</taxon>
        <taxon>Chenopodioideae</taxon>
        <taxon>Anserineae</taxon>
        <taxon>Spinacia</taxon>
    </lineage>
</organism>
<evidence type="ECO:0000256" key="1">
    <source>
        <dbReference type="ARBA" id="ARBA00005336"/>
    </source>
</evidence>
<evidence type="ECO:0000313" key="7">
    <source>
        <dbReference type="RefSeq" id="XP_056692691.1"/>
    </source>
</evidence>
<keyword evidence="4" id="KW-1185">Reference proteome</keyword>
<reference evidence="4" key="1">
    <citation type="journal article" date="2021" name="Nat. Commun.">
        <title>Genomic analyses provide insights into spinach domestication and the genetic basis of agronomic traits.</title>
        <authorList>
            <person name="Cai X."/>
            <person name="Sun X."/>
            <person name="Xu C."/>
            <person name="Sun H."/>
            <person name="Wang X."/>
            <person name="Ge C."/>
            <person name="Zhang Z."/>
            <person name="Wang Q."/>
            <person name="Fei Z."/>
            <person name="Jiao C."/>
            <person name="Wang Q."/>
        </authorList>
    </citation>
    <scope>NUCLEOTIDE SEQUENCE [LARGE SCALE GENOMIC DNA]</scope>
    <source>
        <strain evidence="4">cv. Varoflay</strain>
    </source>
</reference>
<dbReference type="Pfam" id="PF00933">
    <property type="entry name" value="Glyco_hydro_3"/>
    <property type="match status" value="1"/>
</dbReference>
<feature type="domain" description="Glycoside hydrolase family 3 N-terminal" evidence="3">
    <location>
        <begin position="2"/>
        <end position="94"/>
    </location>
</feature>
<dbReference type="PANTHER" id="PTHR42721">
    <property type="entry name" value="SUGAR HYDROLASE-RELATED"/>
    <property type="match status" value="1"/>
</dbReference>
<evidence type="ECO:0000259" key="3">
    <source>
        <dbReference type="Pfam" id="PF00933"/>
    </source>
</evidence>
<sequence length="171" mass="19160">MCSYNIVNGIPTCADANLLKGTVREQWGLDGYVVTDCDSIQVLYESINYTTTPEDAVADALKEGVNMNCGDYLRKYTVRAVNQRKVSESVVDQALIYNYVVLMRPGFFDGNPKTHPFGKLRPSDVCAEDHKKLALDAAKQGIMFGHHNPMNLFILLQSHKEAKGLYRKPFP</sequence>
<dbReference type="SUPFAM" id="SSF51445">
    <property type="entry name" value="(Trans)glycosidases"/>
    <property type="match status" value="1"/>
</dbReference>
<dbReference type="Gene3D" id="3.20.20.300">
    <property type="entry name" value="Glycoside hydrolase, family 3, N-terminal domain"/>
    <property type="match status" value="1"/>
</dbReference>
<gene>
    <name evidence="5 6 7" type="primary">LOC110794024</name>
</gene>
<dbReference type="InterPro" id="IPR001764">
    <property type="entry name" value="Glyco_hydro_3_N"/>
</dbReference>
<evidence type="ECO:0000313" key="4">
    <source>
        <dbReference type="Proteomes" id="UP000813463"/>
    </source>
</evidence>
<protein>
    <submittedName>
        <fullName evidence="5 6">Probable beta-D-xylosidase 5 isoform X1</fullName>
    </submittedName>
</protein>
<keyword evidence="2" id="KW-0378">Hydrolase</keyword>
<evidence type="ECO:0000256" key="2">
    <source>
        <dbReference type="ARBA" id="ARBA00022801"/>
    </source>
</evidence>
<comment type="similarity">
    <text evidence="1">Belongs to the glycosyl hydrolase 3 family.</text>
</comment>
<dbReference type="RefSeq" id="XP_056692691.1">
    <property type="nucleotide sequence ID" value="XM_056836713.1"/>
</dbReference>
<dbReference type="InterPro" id="IPR044993">
    <property type="entry name" value="BXL"/>
</dbReference>
<dbReference type="InterPro" id="IPR036962">
    <property type="entry name" value="Glyco_hydro_3_N_sf"/>
</dbReference>
<reference evidence="5 6" key="2">
    <citation type="submission" date="2025-05" db="UniProtKB">
        <authorList>
            <consortium name="RefSeq"/>
        </authorList>
    </citation>
    <scope>IDENTIFICATION</scope>
    <source>
        <tissue evidence="5 6">Leaf</tissue>
    </source>
</reference>
<dbReference type="GeneID" id="110794024"/>
<proteinExistence type="inferred from homology"/>